<evidence type="ECO:0000313" key="1">
    <source>
        <dbReference type="EMBL" id="DAD81510.1"/>
    </source>
</evidence>
<proteinExistence type="predicted"/>
<organism evidence="1">
    <name type="scientific">Podoviridae sp. ct1h53</name>
    <dbReference type="NCBI Taxonomy" id="2826536"/>
    <lineage>
        <taxon>Viruses</taxon>
        <taxon>Duplodnaviria</taxon>
        <taxon>Heunggongvirae</taxon>
        <taxon>Uroviricota</taxon>
        <taxon>Caudoviricetes</taxon>
    </lineage>
</organism>
<sequence>MGLTYKTKLLMKTLEQLKGLASKCLDGRDFNRLAKFILYNMIKDFGMEPNEEYNNEERWNSTVVEFTRENVLKQLEEDVRFGFEEAKIQNWKV</sequence>
<protein>
    <submittedName>
        <fullName evidence="1">Uncharacterized protein</fullName>
    </submittedName>
</protein>
<reference evidence="1" key="1">
    <citation type="journal article" date="2021" name="Proc. Natl. Acad. Sci. U.S.A.">
        <title>A Catalog of Tens of Thousands of Viruses from Human Metagenomes Reveals Hidden Associations with Chronic Diseases.</title>
        <authorList>
            <person name="Tisza M.J."/>
            <person name="Buck C.B."/>
        </authorList>
    </citation>
    <scope>NUCLEOTIDE SEQUENCE</scope>
    <source>
        <strain evidence="1">Ct1h53</strain>
    </source>
</reference>
<dbReference type="EMBL" id="BK014902">
    <property type="protein sequence ID" value="DAD81510.1"/>
    <property type="molecule type" value="Genomic_DNA"/>
</dbReference>
<accession>A0A8S5MGY8</accession>
<name>A0A8S5MGY8_9CAUD</name>